<comment type="caution">
    <text evidence="3">The sequence shown here is derived from an EMBL/GenBank/DDBJ whole genome shotgun (WGS) entry which is preliminary data.</text>
</comment>
<organism evidence="3 4">
    <name type="scientific">Chaetoceros tenuissimus</name>
    <dbReference type="NCBI Taxonomy" id="426638"/>
    <lineage>
        <taxon>Eukaryota</taxon>
        <taxon>Sar</taxon>
        <taxon>Stramenopiles</taxon>
        <taxon>Ochrophyta</taxon>
        <taxon>Bacillariophyta</taxon>
        <taxon>Coscinodiscophyceae</taxon>
        <taxon>Chaetocerotophycidae</taxon>
        <taxon>Chaetocerotales</taxon>
        <taxon>Chaetocerotaceae</taxon>
        <taxon>Chaetoceros</taxon>
    </lineage>
</organism>
<dbReference type="AlphaFoldDB" id="A0AAD3H599"/>
<sequence>MVRCLSSSVIAVFLLLNIFENSNGFSLPSQVFIDNFAIRNTAHKNRVSEFRKNTRCLSTAIFQKNEDEDEKKMGRLVVDIADKVSLFFSYIIQFLGVLFTLGLVLNIFGYAYSFDLKNGLEIDTLENRRKQVQFQKEMMRSSTITTVTPTTETILRSFLYDEECTS</sequence>
<evidence type="ECO:0000256" key="1">
    <source>
        <dbReference type="SAM" id="Phobius"/>
    </source>
</evidence>
<keyword evidence="2" id="KW-0732">Signal</keyword>
<evidence type="ECO:0000313" key="3">
    <source>
        <dbReference type="EMBL" id="GFH51137.1"/>
    </source>
</evidence>
<feature type="transmembrane region" description="Helical" evidence="1">
    <location>
        <begin position="87"/>
        <end position="112"/>
    </location>
</feature>
<keyword evidence="1" id="KW-0812">Transmembrane</keyword>
<dbReference type="EMBL" id="BLLK01000045">
    <property type="protein sequence ID" value="GFH51137.1"/>
    <property type="molecule type" value="Genomic_DNA"/>
</dbReference>
<accession>A0AAD3H599</accession>
<evidence type="ECO:0000313" key="4">
    <source>
        <dbReference type="Proteomes" id="UP001054902"/>
    </source>
</evidence>
<gene>
    <name evidence="3" type="ORF">CTEN210_07613</name>
</gene>
<keyword evidence="1" id="KW-1133">Transmembrane helix</keyword>
<keyword evidence="1" id="KW-0472">Membrane</keyword>
<feature type="chain" id="PRO_5042247131" evidence="2">
    <location>
        <begin position="25"/>
        <end position="166"/>
    </location>
</feature>
<name>A0AAD3H599_9STRA</name>
<evidence type="ECO:0000256" key="2">
    <source>
        <dbReference type="SAM" id="SignalP"/>
    </source>
</evidence>
<keyword evidence="4" id="KW-1185">Reference proteome</keyword>
<feature type="signal peptide" evidence="2">
    <location>
        <begin position="1"/>
        <end position="24"/>
    </location>
</feature>
<dbReference type="Proteomes" id="UP001054902">
    <property type="component" value="Unassembled WGS sequence"/>
</dbReference>
<protein>
    <submittedName>
        <fullName evidence="3">Uncharacterized protein</fullName>
    </submittedName>
</protein>
<proteinExistence type="predicted"/>
<reference evidence="3 4" key="1">
    <citation type="journal article" date="2021" name="Sci. Rep.">
        <title>The genome of the diatom Chaetoceros tenuissimus carries an ancient integrated fragment of an extant virus.</title>
        <authorList>
            <person name="Hongo Y."/>
            <person name="Kimura K."/>
            <person name="Takaki Y."/>
            <person name="Yoshida Y."/>
            <person name="Baba S."/>
            <person name="Kobayashi G."/>
            <person name="Nagasaki K."/>
            <person name="Hano T."/>
            <person name="Tomaru Y."/>
        </authorList>
    </citation>
    <scope>NUCLEOTIDE SEQUENCE [LARGE SCALE GENOMIC DNA]</scope>
    <source>
        <strain evidence="3 4">NIES-3715</strain>
    </source>
</reference>